<organism evidence="1 2">
    <name type="scientific">Hyalangium minutum</name>
    <dbReference type="NCBI Taxonomy" id="394096"/>
    <lineage>
        <taxon>Bacteria</taxon>
        <taxon>Pseudomonadati</taxon>
        <taxon>Myxococcota</taxon>
        <taxon>Myxococcia</taxon>
        <taxon>Myxococcales</taxon>
        <taxon>Cystobacterineae</taxon>
        <taxon>Archangiaceae</taxon>
        <taxon>Hyalangium</taxon>
    </lineage>
</organism>
<sequence length="97" mass="11440">MWIEAIVMPREEETPYRPSPQRDRRALHQAGCRESLQFRDSLVRYLQAQQLMGQVKWMSEPGSLPMVTLRCHERVLERLRQAPEFEAGRTLSMELPC</sequence>
<keyword evidence="2" id="KW-1185">Reference proteome</keyword>
<dbReference type="PATRIC" id="fig|394096.3.peg.6283"/>
<dbReference type="EMBL" id="JMCB01000013">
    <property type="protein sequence ID" value="KFE64930.1"/>
    <property type="molecule type" value="Genomic_DNA"/>
</dbReference>
<dbReference type="RefSeq" id="WP_044193921.1">
    <property type="nucleotide sequence ID" value="NZ_JMCB01000013.1"/>
</dbReference>
<dbReference type="STRING" id="394096.DB31_1948"/>
<dbReference type="Proteomes" id="UP000028725">
    <property type="component" value="Unassembled WGS sequence"/>
</dbReference>
<name>A0A085WB67_9BACT</name>
<evidence type="ECO:0000313" key="1">
    <source>
        <dbReference type="EMBL" id="KFE64930.1"/>
    </source>
</evidence>
<protein>
    <submittedName>
        <fullName evidence="1">Uncharacterized protein</fullName>
    </submittedName>
</protein>
<gene>
    <name evidence="1" type="ORF">DB31_1948</name>
</gene>
<evidence type="ECO:0000313" key="2">
    <source>
        <dbReference type="Proteomes" id="UP000028725"/>
    </source>
</evidence>
<proteinExistence type="predicted"/>
<reference evidence="1 2" key="1">
    <citation type="submission" date="2014-04" db="EMBL/GenBank/DDBJ databases">
        <title>Genome assembly of Hyalangium minutum DSM 14724.</title>
        <authorList>
            <person name="Sharma G."/>
            <person name="Subramanian S."/>
        </authorList>
    </citation>
    <scope>NUCLEOTIDE SEQUENCE [LARGE SCALE GENOMIC DNA]</scope>
    <source>
        <strain evidence="1 2">DSM 14724</strain>
    </source>
</reference>
<accession>A0A085WB67</accession>
<comment type="caution">
    <text evidence="1">The sequence shown here is derived from an EMBL/GenBank/DDBJ whole genome shotgun (WGS) entry which is preliminary data.</text>
</comment>
<dbReference type="AlphaFoldDB" id="A0A085WB67"/>
<dbReference type="OrthoDB" id="5519513at2"/>